<comment type="caution">
    <text evidence="2">The sequence shown here is derived from an EMBL/GenBank/DDBJ whole genome shotgun (WGS) entry which is preliminary data.</text>
</comment>
<dbReference type="EMBL" id="QNGE01002741">
    <property type="protein sequence ID" value="KAA3675070.1"/>
    <property type="molecule type" value="Genomic_DNA"/>
</dbReference>
<feature type="compositionally biased region" description="Basic and acidic residues" evidence="1">
    <location>
        <begin position="688"/>
        <end position="698"/>
    </location>
</feature>
<evidence type="ECO:0000313" key="3">
    <source>
        <dbReference type="Proteomes" id="UP000324629"/>
    </source>
</evidence>
<feature type="compositionally biased region" description="Polar residues" evidence="1">
    <location>
        <begin position="1169"/>
        <end position="1189"/>
    </location>
</feature>
<protein>
    <submittedName>
        <fullName evidence="2">Uncharacterized protein</fullName>
    </submittedName>
</protein>
<feature type="compositionally biased region" description="Acidic residues" evidence="1">
    <location>
        <begin position="856"/>
        <end position="865"/>
    </location>
</feature>
<reference evidence="2 3" key="1">
    <citation type="journal article" date="2019" name="Gigascience">
        <title>Whole-genome sequence of the oriental lung fluke Paragonimus westermani.</title>
        <authorList>
            <person name="Oey H."/>
            <person name="Zakrzewski M."/>
            <person name="Narain K."/>
            <person name="Devi K.R."/>
            <person name="Agatsuma T."/>
            <person name="Nawaratna S."/>
            <person name="Gobert G.N."/>
            <person name="Jones M.K."/>
            <person name="Ragan M.A."/>
            <person name="McManus D.P."/>
            <person name="Krause L."/>
        </authorList>
    </citation>
    <scope>NUCLEOTIDE SEQUENCE [LARGE SCALE GENOMIC DNA]</scope>
    <source>
        <strain evidence="2 3">IND2009</strain>
    </source>
</reference>
<feature type="compositionally biased region" description="Basic and acidic residues" evidence="1">
    <location>
        <begin position="789"/>
        <end position="804"/>
    </location>
</feature>
<feature type="region of interest" description="Disordered" evidence="1">
    <location>
        <begin position="453"/>
        <end position="478"/>
    </location>
</feature>
<feature type="compositionally biased region" description="Polar residues" evidence="1">
    <location>
        <begin position="468"/>
        <end position="478"/>
    </location>
</feature>
<feature type="compositionally biased region" description="Basic and acidic residues" evidence="1">
    <location>
        <begin position="756"/>
        <end position="769"/>
    </location>
</feature>
<evidence type="ECO:0000313" key="2">
    <source>
        <dbReference type="EMBL" id="KAA3675070.1"/>
    </source>
</evidence>
<feature type="region of interest" description="Disordered" evidence="1">
    <location>
        <begin position="403"/>
        <end position="424"/>
    </location>
</feature>
<feature type="compositionally biased region" description="Basic residues" evidence="1">
    <location>
        <begin position="818"/>
        <end position="830"/>
    </location>
</feature>
<feature type="region of interest" description="Disordered" evidence="1">
    <location>
        <begin position="666"/>
        <end position="865"/>
    </location>
</feature>
<feature type="compositionally biased region" description="Basic and acidic residues" evidence="1">
    <location>
        <begin position="707"/>
        <end position="723"/>
    </location>
</feature>
<feature type="compositionally biased region" description="Polar residues" evidence="1">
    <location>
        <begin position="674"/>
        <end position="687"/>
    </location>
</feature>
<organism evidence="2 3">
    <name type="scientific">Paragonimus westermani</name>
    <dbReference type="NCBI Taxonomy" id="34504"/>
    <lineage>
        <taxon>Eukaryota</taxon>
        <taxon>Metazoa</taxon>
        <taxon>Spiralia</taxon>
        <taxon>Lophotrochozoa</taxon>
        <taxon>Platyhelminthes</taxon>
        <taxon>Trematoda</taxon>
        <taxon>Digenea</taxon>
        <taxon>Plagiorchiida</taxon>
        <taxon>Troglotremata</taxon>
        <taxon>Troglotrematidae</taxon>
        <taxon>Paragonimus</taxon>
    </lineage>
</organism>
<feature type="compositionally biased region" description="Polar residues" evidence="1">
    <location>
        <begin position="846"/>
        <end position="855"/>
    </location>
</feature>
<name>A0A5J4NI31_9TREM</name>
<sequence length="1189" mass="134098">MNGPFADGLNAVWTCPVKALKTDWLFATLVELIGCPNEGWARNAYFGLLDLIQHGDEQQIADGLKTNGINGFRKLFSSYLHYSNTWDGFAAGLDIFERLISFTPASRKLCIAGLSQLLGPVKKTYKQREKRIKCGIPEEDLGGLSVCSIHPRRTNAPCLYQSNKASTFFNEMTIGKIFHGISKLPFASNFDTWLRRIETIVAVNCGVQSNEYCYTVTQIKLWCPTYDGLKLNYGRLSTQNALVNKLHKKKANQKHEPYHKFKSVTDAQLLNPPSTRLNLLGPFACMSGPPAEQCGHFNFPLNQKSDMDIPKRKSLDLVKLRTDQYSNDVSLEQSRSSWLQKRAASLVQRVLTRMDLSYTTKSNGSAEEEAIGERVSSTTQDISSIYMLSNRVDHWTSHTIDSNTEKIAYPRSPPGEQTESPSEQLKLKHQKVKVEKSNVENTTVFENLECNSTYEEPSERLKEDTSEHGSVNQQSKLQNKLDQLSGKESLSMLVNRSEVSGNYLYGLGTVRIQGSLPNEQNSDLTEINDYYFTVVDSSMIVTPTDDEETRKKREQYKTAVEWRPPKKTEHNVSKLTGDPDIFKLDALVNMGMVDLSLNKVSSTVLDSITSPSMRESRTVNKKIFPNQLGGQNDLSNQSFSQTKGLAEFPDCFSKEGILDGEISDLAQAPDFGNTDDSTSSEEFTMEQSEPKDITKSEPRQSLSQATENRETNNEEQRLSKDENENQLENLNEHTKINSKQTGMKDLGKQRTSMESYEIKRSLDTTEKRQFQKSVQQLQQHVRQRQHQKQQTEQEQRQGQEEHLQHQSQQRESGEREHHKQQHNQRQQHRQRQQDHRSQQQQQQQHSPETANSQEQPADDDEQEGENWQELPMEVYYRHEKRKSEVKHARNGKQTGKAMHQLNDELVTGYKTIHSLLHLEKDSDSSFEYDGGKQQVKSAREHTTDKKIWSNQTGLTNLGQLQIGAKVPEQHRTVPAGSFPNDSTSPTNRLTMGQKTENIQSQHPSINRPSSSEILDQVITSLPANVHQGQSNSQQSLKRKSVERIFHTRGSLFRARGEASISPQIELPDMEARTQPAGVKVPTDLKGSTIVKGSKPWASTDACVGPGLDAFQTIRLHVNLQVHASWDEDAIPCPIMIDTQVTVTPPPLGTTADSGTDVDTELNVMELHSYSASSPGAAQRTNPTNTPGQQ</sequence>
<feature type="compositionally biased region" description="Low complexity" evidence="1">
    <location>
        <begin position="771"/>
        <end position="780"/>
    </location>
</feature>
<gene>
    <name evidence="2" type="ORF">DEA37_0003443</name>
</gene>
<dbReference type="Proteomes" id="UP000324629">
    <property type="component" value="Unassembled WGS sequence"/>
</dbReference>
<feature type="region of interest" description="Disordered" evidence="1">
    <location>
        <begin position="1168"/>
        <end position="1189"/>
    </location>
</feature>
<evidence type="ECO:0000256" key="1">
    <source>
        <dbReference type="SAM" id="MobiDB-lite"/>
    </source>
</evidence>
<dbReference type="AlphaFoldDB" id="A0A5J4NI31"/>
<keyword evidence="3" id="KW-1185">Reference proteome</keyword>
<proteinExistence type="predicted"/>
<accession>A0A5J4NI31</accession>
<feature type="compositionally biased region" description="Basic and acidic residues" evidence="1">
    <location>
        <begin position="457"/>
        <end position="467"/>
    </location>
</feature>